<feature type="chain" id="PRO_5003366481" evidence="6">
    <location>
        <begin position="30"/>
        <end position="394"/>
    </location>
</feature>
<proteinExistence type="predicted"/>
<protein>
    <submittedName>
        <fullName evidence="7">Uncharacterized protein</fullName>
    </submittedName>
</protein>
<dbReference type="Pfam" id="PF00515">
    <property type="entry name" value="TPR_1"/>
    <property type="match status" value="1"/>
</dbReference>
<dbReference type="eggNOG" id="COG1750">
    <property type="taxonomic scope" value="Bacteria"/>
</dbReference>
<keyword evidence="8" id="KW-1185">Reference proteome</keyword>
<feature type="non-terminal residue" evidence="7">
    <location>
        <position position="394"/>
    </location>
</feature>
<dbReference type="PANTHER" id="PTHR44858:SF1">
    <property type="entry name" value="UDP-N-ACETYLGLUCOSAMINE--PEPTIDE N-ACETYLGLUCOSAMINYLTRANSFERASE SPINDLY-RELATED"/>
    <property type="match status" value="1"/>
</dbReference>
<dbReference type="STRING" id="1009370.ALO_10419"/>
<dbReference type="Proteomes" id="UP000003240">
    <property type="component" value="Unassembled WGS sequence"/>
</dbReference>
<feature type="compositionally biased region" description="Polar residues" evidence="5">
    <location>
        <begin position="328"/>
        <end position="338"/>
    </location>
</feature>
<gene>
    <name evidence="7" type="ORF">ALO_10419</name>
</gene>
<reference evidence="7 8" key="1">
    <citation type="journal article" date="2011" name="EMBO J.">
        <title>Structural diversity of bacterial flagellar motors.</title>
        <authorList>
            <person name="Chen S."/>
            <person name="Beeby M."/>
            <person name="Murphy G.E."/>
            <person name="Leadbetter J.R."/>
            <person name="Hendrixson D.R."/>
            <person name="Briegel A."/>
            <person name="Li Z."/>
            <person name="Shi J."/>
            <person name="Tocheva E.I."/>
            <person name="Muller A."/>
            <person name="Dobro M.J."/>
            <person name="Jensen G.J."/>
        </authorList>
    </citation>
    <scope>NUCLEOTIDE SEQUENCE [LARGE SCALE GENOMIC DNA]</scope>
    <source>
        <strain evidence="7 8">DSM 6540</strain>
    </source>
</reference>
<dbReference type="SMART" id="SM00028">
    <property type="entry name" value="TPR"/>
    <property type="match status" value="3"/>
</dbReference>
<dbReference type="SUPFAM" id="SSF48452">
    <property type="entry name" value="TPR-like"/>
    <property type="match status" value="1"/>
</dbReference>
<dbReference type="EMBL" id="AFGF01000082">
    <property type="protein sequence ID" value="EGO63951.1"/>
    <property type="molecule type" value="Genomic_DNA"/>
</dbReference>
<sequence length="394" mass="43298">MRMHRLLFIIMTIVAGAVSFPACPTAALAEFKEIVAEGSYTMGEGETMKVAQERALTDAKRMAVEQAGTYVESYSKVNEYRLTEDEIKVVASGIMEVEVLSVDKVLIGDGIRFRVKIRAKVSVDKIQDIKQKLEERSMMEEYKKLQLDYARMQQELEALKRQLQEAQTSREKKAVQKKIAGNETEFTAADWVARGHNEQINGDYQSAIASYSQAIKLNPQEAKAYYNRASCYYEQAQFPPAIEDYRQAVRLNPQHALAYYFLAASLESSGKRVDALPVYQQFLELDQGQDTEKNNHAKSRMALLQQDPEKSAVTPADNAKSQEHETKASTGNSAGTQETEVKTPAGSAETPENEAKAPAGSGTEAPGNQAEPPAGSGTETPGNQAEPPAGSGTE</sequence>
<dbReference type="Gene3D" id="3.30.1660.40">
    <property type="entry name" value="FlgT, N-terminal domain"/>
    <property type="match status" value="1"/>
</dbReference>
<keyword evidence="2 3" id="KW-0802">TPR repeat</keyword>
<comment type="caution">
    <text evidence="7">The sequence shown here is derived from an EMBL/GenBank/DDBJ whole genome shotgun (WGS) entry which is preliminary data.</text>
</comment>
<evidence type="ECO:0000256" key="4">
    <source>
        <dbReference type="SAM" id="Coils"/>
    </source>
</evidence>
<evidence type="ECO:0000256" key="5">
    <source>
        <dbReference type="SAM" id="MobiDB-lite"/>
    </source>
</evidence>
<feature type="region of interest" description="Disordered" evidence="5">
    <location>
        <begin position="304"/>
        <end position="394"/>
    </location>
</feature>
<feature type="coiled-coil region" evidence="4">
    <location>
        <begin position="135"/>
        <end position="176"/>
    </location>
</feature>
<evidence type="ECO:0000256" key="6">
    <source>
        <dbReference type="SAM" id="SignalP"/>
    </source>
</evidence>
<dbReference type="Gene3D" id="1.25.40.10">
    <property type="entry name" value="Tetratricopeptide repeat domain"/>
    <property type="match status" value="1"/>
</dbReference>
<evidence type="ECO:0000256" key="2">
    <source>
        <dbReference type="ARBA" id="ARBA00022803"/>
    </source>
</evidence>
<dbReference type="OrthoDB" id="1664003at2"/>
<dbReference type="PROSITE" id="PS50293">
    <property type="entry name" value="TPR_REGION"/>
    <property type="match status" value="1"/>
</dbReference>
<dbReference type="Pfam" id="PF13181">
    <property type="entry name" value="TPR_8"/>
    <property type="match status" value="1"/>
</dbReference>
<dbReference type="InterPro" id="IPR050498">
    <property type="entry name" value="Ycf3"/>
</dbReference>
<dbReference type="AlphaFoldDB" id="F7NJ28"/>
<organism evidence="7 8">
    <name type="scientific">Acetonema longum DSM 6540</name>
    <dbReference type="NCBI Taxonomy" id="1009370"/>
    <lineage>
        <taxon>Bacteria</taxon>
        <taxon>Bacillati</taxon>
        <taxon>Bacillota</taxon>
        <taxon>Negativicutes</taxon>
        <taxon>Acetonemataceae</taxon>
        <taxon>Acetonema</taxon>
    </lineage>
</organism>
<feature type="repeat" description="TPR" evidence="3">
    <location>
        <begin position="188"/>
        <end position="221"/>
    </location>
</feature>
<name>F7NJ28_9FIRM</name>
<evidence type="ECO:0000313" key="7">
    <source>
        <dbReference type="EMBL" id="EGO63951.1"/>
    </source>
</evidence>
<dbReference type="InterPro" id="IPR038180">
    <property type="entry name" value="FlgT_N_sf"/>
</dbReference>
<feature type="signal peptide" evidence="6">
    <location>
        <begin position="1"/>
        <end position="29"/>
    </location>
</feature>
<evidence type="ECO:0000313" key="8">
    <source>
        <dbReference type="Proteomes" id="UP000003240"/>
    </source>
</evidence>
<dbReference type="InterPro" id="IPR011990">
    <property type="entry name" value="TPR-like_helical_dom_sf"/>
</dbReference>
<accession>F7NJ28</accession>
<dbReference type="RefSeq" id="WP_004573359.1">
    <property type="nucleotide sequence ID" value="NZ_AFGF01000082.1"/>
</dbReference>
<keyword evidence="4" id="KW-0175">Coiled coil</keyword>
<dbReference type="InterPro" id="IPR019734">
    <property type="entry name" value="TPR_rpt"/>
</dbReference>
<keyword evidence="6" id="KW-0732">Signal</keyword>
<evidence type="ECO:0000256" key="1">
    <source>
        <dbReference type="ARBA" id="ARBA00022737"/>
    </source>
</evidence>
<dbReference type="PANTHER" id="PTHR44858">
    <property type="entry name" value="TETRATRICOPEPTIDE REPEAT PROTEIN 6"/>
    <property type="match status" value="1"/>
</dbReference>
<evidence type="ECO:0000256" key="3">
    <source>
        <dbReference type="PROSITE-ProRule" id="PRU00339"/>
    </source>
</evidence>
<dbReference type="PROSITE" id="PS50005">
    <property type="entry name" value="TPR"/>
    <property type="match status" value="2"/>
</dbReference>
<feature type="repeat" description="TPR" evidence="3">
    <location>
        <begin position="222"/>
        <end position="255"/>
    </location>
</feature>
<keyword evidence="1" id="KW-0677">Repeat</keyword>